<evidence type="ECO:0000256" key="1">
    <source>
        <dbReference type="SAM" id="MobiDB-lite"/>
    </source>
</evidence>
<protein>
    <submittedName>
        <fullName evidence="2">Uncharacterized protein</fullName>
    </submittedName>
</protein>
<dbReference type="EMBL" id="JAWQEG010001665">
    <property type="protein sequence ID" value="KAK3877521.1"/>
    <property type="molecule type" value="Genomic_DNA"/>
</dbReference>
<evidence type="ECO:0000313" key="3">
    <source>
        <dbReference type="Proteomes" id="UP001286313"/>
    </source>
</evidence>
<feature type="region of interest" description="Disordered" evidence="1">
    <location>
        <begin position="1"/>
        <end position="49"/>
    </location>
</feature>
<comment type="caution">
    <text evidence="2">The sequence shown here is derived from an EMBL/GenBank/DDBJ whole genome shotgun (WGS) entry which is preliminary data.</text>
</comment>
<dbReference type="AlphaFoldDB" id="A0AAE1KK42"/>
<keyword evidence="3" id="KW-1185">Reference proteome</keyword>
<organism evidence="2 3">
    <name type="scientific">Petrolisthes cinctipes</name>
    <name type="common">Flat porcelain crab</name>
    <dbReference type="NCBI Taxonomy" id="88211"/>
    <lineage>
        <taxon>Eukaryota</taxon>
        <taxon>Metazoa</taxon>
        <taxon>Ecdysozoa</taxon>
        <taxon>Arthropoda</taxon>
        <taxon>Crustacea</taxon>
        <taxon>Multicrustacea</taxon>
        <taxon>Malacostraca</taxon>
        <taxon>Eumalacostraca</taxon>
        <taxon>Eucarida</taxon>
        <taxon>Decapoda</taxon>
        <taxon>Pleocyemata</taxon>
        <taxon>Anomura</taxon>
        <taxon>Galatheoidea</taxon>
        <taxon>Porcellanidae</taxon>
        <taxon>Petrolisthes</taxon>
    </lineage>
</organism>
<proteinExistence type="predicted"/>
<sequence length="154" mass="17179">MTHHRSPHRLEPTHYTHTPASPRYSIATSDTRVPLPHSKHASTPPCPTHHHIGLPPRNTPLQTCRHTVHATPMPPLLPHCRNSTLLWVEDLVSGDCYLADSESEPHYPTRPTYPATSSYPTYPTLPRPARPVCPHQGCARSSSCHTVSRPFTVT</sequence>
<dbReference type="Proteomes" id="UP001286313">
    <property type="component" value="Unassembled WGS sequence"/>
</dbReference>
<accession>A0AAE1KK42</accession>
<evidence type="ECO:0000313" key="2">
    <source>
        <dbReference type="EMBL" id="KAK3877521.1"/>
    </source>
</evidence>
<name>A0AAE1KK42_PETCI</name>
<gene>
    <name evidence="2" type="ORF">Pcinc_017764</name>
</gene>
<reference evidence="2" key="1">
    <citation type="submission" date="2023-10" db="EMBL/GenBank/DDBJ databases">
        <title>Genome assemblies of two species of porcelain crab, Petrolisthes cinctipes and Petrolisthes manimaculis (Anomura: Porcellanidae).</title>
        <authorList>
            <person name="Angst P."/>
        </authorList>
    </citation>
    <scope>NUCLEOTIDE SEQUENCE</scope>
    <source>
        <strain evidence="2">PB745_01</strain>
        <tissue evidence="2">Gill</tissue>
    </source>
</reference>